<dbReference type="InterPro" id="IPR005135">
    <property type="entry name" value="Endo/exonuclease/phosphatase"/>
</dbReference>
<evidence type="ECO:0000259" key="1">
    <source>
        <dbReference type="PROSITE" id="PS50878"/>
    </source>
</evidence>
<dbReference type="PANTHER" id="PTHR19446">
    <property type="entry name" value="REVERSE TRANSCRIPTASES"/>
    <property type="match status" value="1"/>
</dbReference>
<evidence type="ECO:0000313" key="3">
    <source>
        <dbReference type="Proteomes" id="UP000280104"/>
    </source>
</evidence>
<dbReference type="Proteomes" id="UP000280104">
    <property type="component" value="Chromosome II"/>
</dbReference>
<dbReference type="EMBL" id="LS480641">
    <property type="protein sequence ID" value="SPT17473.1"/>
    <property type="molecule type" value="Genomic_DNA"/>
</dbReference>
<accession>A0A7H4LFT5</accession>
<dbReference type="SUPFAM" id="SSF56672">
    <property type="entry name" value="DNA/RNA polymerases"/>
    <property type="match status" value="1"/>
</dbReference>
<feature type="domain" description="Reverse transcriptase" evidence="1">
    <location>
        <begin position="425"/>
        <end position="700"/>
    </location>
</feature>
<reference evidence="2 3" key="1">
    <citation type="submission" date="2018-05" db="EMBL/GenBank/DDBJ databases">
        <authorList>
            <person name="Thind KAUR A."/>
        </authorList>
    </citation>
    <scope>NUCLEOTIDE SEQUENCE [LARGE SCALE GENOMIC DNA]</scope>
</reference>
<dbReference type="AlphaFoldDB" id="A0A7H4LFT5"/>
<dbReference type="Pfam" id="PF00078">
    <property type="entry name" value="RVT_1"/>
    <property type="match status" value="1"/>
</dbReference>
<dbReference type="Gene3D" id="3.60.10.10">
    <property type="entry name" value="Endonuclease/exonuclease/phosphatase"/>
    <property type="match status" value="1"/>
</dbReference>
<sequence>MELIYSAIVLDTLGSEFDDYTYLPADGTRGGILLAWKSRAVTITDPMFTTNAITAKVATATGTPWWLTVVYPPPPPPPPPQEDADKVAFLQELHDIQAACPDPWMVCGDFNLILRDDDKNTGTVNRRMMGKFRRLTNDPALKEIYLSGRRYTWSNEQTPPTLVLLDRILCTADWEDAHSGCHLRCLAAVVSDHAPLLLDCSPTPTSHRRFHFEEYWLRLDGFHDVATAASLTSWRSRSTGNIKAKLAISRELISRFDQAQESRNLSPPEAWLRKQLKISYLGLASMERTIARQRSRIANLKDGDASISFFHQQCSFRRQKNHIYSLAVDDRVLTDHTDMAKAAFAHFEALLGTATAREHSLDLSQLIEPTDLADHDASFSAEEIWEAVKRLPARKAPGPDGFTAEFLRACWTTIRQDFLDVFQQLYDLRGRGFYKLNQALLTLLPKKADAQGLRDYRPICLIHLVAKIFAKVLSIRLSAKLDNLVSRNQNAFISGRSLHDNYVLVKQSLKLLHQLGAPRVMLMLDLTRAFDSLSWPFPFEVLRQYGFGSRFLEWRAILLSSASTRILLNGEPGPPIWHRQGLRQGDSMSPQLFVLAVDTLGQLLRRAHSLGILQPLYPRCHIPAISLYADDVMVFFHATADDTTVIREILALFGRASGLKVNFTKSSATILHGDQAATEMIAHLGCPVATLPITYLGIPLSTRHPSATQVQPMAALLWEDRWIGGQSVCELMPNLYGCIPKRRRTTRTVADGLNGNSWARDIQDNLGLHKIGQYLQLWQIMQRTELSTTPDRLIWRWTASGTYSAQSCYTATFHGSTGCHSWKLIWKCWAPPRVKFFHWLANQDRCWTAERLARHGLQHYPRCLLCDQQPEMMRHLLLECP</sequence>
<dbReference type="GO" id="GO:0003824">
    <property type="term" value="F:catalytic activity"/>
    <property type="evidence" value="ECO:0007669"/>
    <property type="project" value="InterPro"/>
</dbReference>
<dbReference type="InterPro" id="IPR026960">
    <property type="entry name" value="RVT-Znf"/>
</dbReference>
<organism evidence="2 3">
    <name type="scientific">Triticum aestivum</name>
    <name type="common">Wheat</name>
    <dbReference type="NCBI Taxonomy" id="4565"/>
    <lineage>
        <taxon>Eukaryota</taxon>
        <taxon>Viridiplantae</taxon>
        <taxon>Streptophyta</taxon>
        <taxon>Embryophyta</taxon>
        <taxon>Tracheophyta</taxon>
        <taxon>Spermatophyta</taxon>
        <taxon>Magnoliopsida</taxon>
        <taxon>Liliopsida</taxon>
        <taxon>Poales</taxon>
        <taxon>Poaceae</taxon>
        <taxon>BOP clade</taxon>
        <taxon>Pooideae</taxon>
        <taxon>Triticodae</taxon>
        <taxon>Triticeae</taxon>
        <taxon>Triticinae</taxon>
        <taxon>Triticum</taxon>
    </lineage>
</organism>
<dbReference type="Pfam" id="PF13966">
    <property type="entry name" value="zf-RVT"/>
    <property type="match status" value="1"/>
</dbReference>
<dbReference type="SUPFAM" id="SSF56219">
    <property type="entry name" value="DNase I-like"/>
    <property type="match status" value="1"/>
</dbReference>
<gene>
    <name evidence="2" type="ORF">CAMPLR22A2D_LOCUS2082</name>
</gene>
<dbReference type="InterPro" id="IPR036691">
    <property type="entry name" value="Endo/exonu/phosph_ase_sf"/>
</dbReference>
<dbReference type="InterPro" id="IPR000477">
    <property type="entry name" value="RT_dom"/>
</dbReference>
<name>A0A7H4LFT5_WHEAT</name>
<dbReference type="InterPro" id="IPR043502">
    <property type="entry name" value="DNA/RNA_pol_sf"/>
</dbReference>
<evidence type="ECO:0000313" key="2">
    <source>
        <dbReference type="EMBL" id="SPT17473.1"/>
    </source>
</evidence>
<dbReference type="CDD" id="cd01650">
    <property type="entry name" value="RT_nLTR_like"/>
    <property type="match status" value="1"/>
</dbReference>
<proteinExistence type="predicted"/>
<dbReference type="Pfam" id="PF03372">
    <property type="entry name" value="Exo_endo_phos"/>
    <property type="match status" value="1"/>
</dbReference>
<dbReference type="PROSITE" id="PS50878">
    <property type="entry name" value="RT_POL"/>
    <property type="match status" value="1"/>
</dbReference>
<protein>
    <recommendedName>
        <fullName evidence="1">Reverse transcriptase domain-containing protein</fullName>
    </recommendedName>
</protein>